<dbReference type="AlphaFoldDB" id="I0KFA1"/>
<evidence type="ECO:0000313" key="3">
    <source>
        <dbReference type="Proteomes" id="UP000011058"/>
    </source>
</evidence>
<evidence type="ECO:0000256" key="1">
    <source>
        <dbReference type="SAM" id="SignalP"/>
    </source>
</evidence>
<dbReference type="RefSeq" id="WP_015333903.1">
    <property type="nucleotide sequence ID" value="NC_020054.1"/>
</dbReference>
<accession>I0KFA1</accession>
<feature type="signal peptide" evidence="1">
    <location>
        <begin position="1"/>
        <end position="19"/>
    </location>
</feature>
<reference evidence="2 3" key="1">
    <citation type="journal article" date="2012" name="J. Bacteriol.">
        <title>Genome Sequence of Fibrella aestuarina BUZ 2T, a Filamentous Marine Bacterium.</title>
        <authorList>
            <person name="Filippini M."/>
            <person name="Qi W."/>
            <person name="Blom J."/>
            <person name="Goesmann A."/>
            <person name="Smits T.H."/>
            <person name="Bagheri H.C."/>
        </authorList>
    </citation>
    <scope>NUCLEOTIDE SEQUENCE [LARGE SCALE GENOMIC DNA]</scope>
    <source>
        <strain evidence="3">BUZ 2T</strain>
    </source>
</reference>
<evidence type="ECO:0000313" key="2">
    <source>
        <dbReference type="EMBL" id="CCH02804.1"/>
    </source>
</evidence>
<dbReference type="EMBL" id="HE796683">
    <property type="protein sequence ID" value="CCH02804.1"/>
    <property type="molecule type" value="Genomic_DNA"/>
</dbReference>
<evidence type="ECO:0008006" key="4">
    <source>
        <dbReference type="Google" id="ProtNLM"/>
    </source>
</evidence>
<proteinExistence type="predicted"/>
<organism evidence="2 3">
    <name type="scientific">Fibrella aestuarina BUZ 2</name>
    <dbReference type="NCBI Taxonomy" id="1166018"/>
    <lineage>
        <taxon>Bacteria</taxon>
        <taxon>Pseudomonadati</taxon>
        <taxon>Bacteroidota</taxon>
        <taxon>Cytophagia</taxon>
        <taxon>Cytophagales</taxon>
        <taxon>Spirosomataceae</taxon>
        <taxon>Fibrella</taxon>
    </lineage>
</organism>
<protein>
    <recommendedName>
        <fullName evidence="4">DUF5666 domain-containing protein</fullName>
    </recommendedName>
</protein>
<name>I0KFA1_9BACT</name>
<gene>
    <name evidence="2" type="ORF">FAES_4805</name>
</gene>
<keyword evidence="3" id="KW-1185">Reference proteome</keyword>
<dbReference type="eggNOG" id="ENOG5032W4V">
    <property type="taxonomic scope" value="Bacteria"/>
</dbReference>
<dbReference type="KEGG" id="fae:FAES_4805"/>
<dbReference type="OrthoDB" id="1116368at2"/>
<dbReference type="STRING" id="1166018.FAES_4805"/>
<keyword evidence="1" id="KW-0732">Signal</keyword>
<dbReference type="Proteomes" id="UP000011058">
    <property type="component" value="Chromosome"/>
</dbReference>
<sequence length="385" mass="42408">MKRFYSFLLFLAWSISLCAQPLKAPKGTPTVHFTLTDSTVVSGKIIRQDSATIAVQRPGKYVTYLQPNQIVRITTTRPARQANPTKITSFSLRDGATVSGQVVRQTPVAVVVRQANGTQSYIDPADILSTSTMATEAASSGPKAIASDAIGAPYLLSGRTAYTPSAGTVYYRNTYLIRNEAEVGITNGWSAGVITNPSWNFVYETSSYLSEAIYTSTDFGTQVYTRVGVPIGKSIRLGAVLTTHLQRQYTLNSFDIRSYIRSSLLGQVLASFGKPQNNITLGYTFRIDDNLMFLQDFGMLTIGTIQYLSPSLSVVSDNRIRIHGNSYGPATRLSAALRIRKRSHAFDIGIFSYTQQSFSNINYTSRTKLYAYPYLSYAVQLGGRR</sequence>
<dbReference type="HOGENOM" id="CLU_717476_0_0_10"/>
<feature type="chain" id="PRO_5003630703" description="DUF5666 domain-containing protein" evidence="1">
    <location>
        <begin position="20"/>
        <end position="385"/>
    </location>
</feature>